<evidence type="ECO:0000256" key="5">
    <source>
        <dbReference type="ARBA" id="ARBA00022723"/>
    </source>
</evidence>
<evidence type="ECO:0000256" key="8">
    <source>
        <dbReference type="ARBA" id="ARBA00032573"/>
    </source>
</evidence>
<dbReference type="NCBIfam" id="TIGR00322">
    <property type="entry name" value="diphth2_R"/>
    <property type="match status" value="1"/>
</dbReference>
<keyword evidence="12" id="KW-1185">Reference proteome</keyword>
<dbReference type="InterPro" id="IPR016435">
    <property type="entry name" value="DPH1/DPH2"/>
</dbReference>
<feature type="non-terminal residue" evidence="11">
    <location>
        <position position="509"/>
    </location>
</feature>
<dbReference type="FunFam" id="3.40.50.11840:FF:000002">
    <property type="entry name" value="2-(3-amino-3-carboxypropyl)histidine synthase subunit 2"/>
    <property type="match status" value="1"/>
</dbReference>
<gene>
    <name evidence="11" type="ORF">MNOR_LOCUS21401</name>
</gene>
<dbReference type="InterPro" id="IPR042265">
    <property type="entry name" value="DPH1/DPH2_3"/>
</dbReference>
<evidence type="ECO:0000313" key="11">
    <source>
        <dbReference type="EMBL" id="CAL4118257.1"/>
    </source>
</evidence>
<dbReference type="PANTHER" id="PTHR10762">
    <property type="entry name" value="DIPHTHAMIDE BIOSYNTHESIS PROTEIN"/>
    <property type="match status" value="1"/>
</dbReference>
<keyword evidence="6" id="KW-0408">Iron</keyword>
<dbReference type="GO" id="GO:0051536">
    <property type="term" value="F:iron-sulfur cluster binding"/>
    <property type="evidence" value="ECO:0007669"/>
    <property type="project" value="UniProtKB-KW"/>
</dbReference>
<accession>A0AAV2R9P6</accession>
<dbReference type="SFLD" id="SFLDG01121">
    <property type="entry name" value="Diphthamide_biosynthesis"/>
    <property type="match status" value="1"/>
</dbReference>
<organism evidence="11 12">
    <name type="scientific">Meganyctiphanes norvegica</name>
    <name type="common">Northern krill</name>
    <name type="synonym">Thysanopoda norvegica</name>
    <dbReference type="NCBI Taxonomy" id="48144"/>
    <lineage>
        <taxon>Eukaryota</taxon>
        <taxon>Metazoa</taxon>
        <taxon>Ecdysozoa</taxon>
        <taxon>Arthropoda</taxon>
        <taxon>Crustacea</taxon>
        <taxon>Multicrustacea</taxon>
        <taxon>Malacostraca</taxon>
        <taxon>Eumalacostraca</taxon>
        <taxon>Eucarida</taxon>
        <taxon>Euphausiacea</taxon>
        <taxon>Euphausiidae</taxon>
        <taxon>Meganyctiphanes</taxon>
    </lineage>
</organism>
<evidence type="ECO:0000256" key="1">
    <source>
        <dbReference type="ARBA" id="ARBA00001966"/>
    </source>
</evidence>
<evidence type="ECO:0000256" key="10">
    <source>
        <dbReference type="ARBA" id="ARBA00045159"/>
    </source>
</evidence>
<dbReference type="GO" id="GO:0017183">
    <property type="term" value="P:protein histidyl modification to diphthamide"/>
    <property type="evidence" value="ECO:0007669"/>
    <property type="project" value="InterPro"/>
</dbReference>
<dbReference type="Pfam" id="PF01866">
    <property type="entry name" value="Diphthamide_syn"/>
    <property type="match status" value="1"/>
</dbReference>
<evidence type="ECO:0000256" key="9">
    <source>
        <dbReference type="ARBA" id="ARBA00032791"/>
    </source>
</evidence>
<comment type="caution">
    <text evidence="11">The sequence shown here is derived from an EMBL/GenBank/DDBJ whole genome shotgun (WGS) entry which is preliminary data.</text>
</comment>
<comment type="pathway">
    <text evidence="2">Protein modification; peptidyl-diphthamide biosynthesis.</text>
</comment>
<keyword evidence="5" id="KW-0479">Metal-binding</keyword>
<dbReference type="GO" id="GO:0090560">
    <property type="term" value="F:2-(3-amino-3-carboxypropyl)histidine synthase activity"/>
    <property type="evidence" value="ECO:0007669"/>
    <property type="project" value="InterPro"/>
</dbReference>
<dbReference type="InterPro" id="IPR042263">
    <property type="entry name" value="DPH1/DPH2_1"/>
</dbReference>
<dbReference type="EMBL" id="CAXKWB010017204">
    <property type="protein sequence ID" value="CAL4118257.1"/>
    <property type="molecule type" value="Genomic_DNA"/>
</dbReference>
<evidence type="ECO:0000256" key="4">
    <source>
        <dbReference type="ARBA" id="ARBA00021914"/>
    </source>
</evidence>
<name>A0AAV2R9P6_MEGNR</name>
<evidence type="ECO:0000256" key="6">
    <source>
        <dbReference type="ARBA" id="ARBA00023004"/>
    </source>
</evidence>
<protein>
    <recommendedName>
        <fullName evidence="4">2-(3-amino-3-carboxypropyl)histidine synthase subunit 2</fullName>
    </recommendedName>
    <alternativeName>
        <fullName evidence="8">Diphthamide biosynthesis protein 2</fullName>
    </alternativeName>
    <alternativeName>
        <fullName evidence="9">Diphtheria toxin resistance protein 2</fullName>
    </alternativeName>
</protein>
<evidence type="ECO:0000313" key="12">
    <source>
        <dbReference type="Proteomes" id="UP001497623"/>
    </source>
</evidence>
<reference evidence="11 12" key="1">
    <citation type="submission" date="2024-05" db="EMBL/GenBank/DDBJ databases">
        <authorList>
            <person name="Wallberg A."/>
        </authorList>
    </citation>
    <scope>NUCLEOTIDE SEQUENCE [LARGE SCALE GENOMIC DNA]</scope>
</reference>
<dbReference type="Proteomes" id="UP001497623">
    <property type="component" value="Unassembled WGS sequence"/>
</dbReference>
<comment type="function">
    <text evidence="10">Required for the first step of diphthamide biosynthesis, a post-translational modification of histidine which occurs in elongation factor 2. DPH1 and DPH2 transfer a 3-amino-3-carboxypropyl (ACP) group from S-adenosyl-L-methionine (SAM) to a histidine residue, the reaction is assisted by a reduction system comprising DPH3 and a NADH-dependent reductase. Facilitates the reduction of the catalytic iron-sulfur cluster found in the DPH1 subunit.</text>
</comment>
<sequence>MTSAFDNSGEAVIERTIGSNSKYSSYNLELNFELESCVKWILDGQFKKVGLQFPDELLTAAPAVARALTSKLGFHVYILGDTTYGSCCVDEVAAEHVGADSVIHYGRACLSPSRRLPVLYIFTQIAVDEDAVIEGLCRTIDDLNTNLIFTYDAQCFYIADKVANRLREKFPRLIISELIIPSYERKVNKSFINDSSLEDGKNCNGENGSIDNASSVSEKEGYFAFNGRKVKLPENTTLQEYQFIYMGPESLTLTCLSMRFSQQVFYHVNPVDGKVQSITGVKSVMNRSAKLELAKDSEIIGILVGTLGVADYRNIINRIKTIIKSVGKKSYTFVVGKPNEPKLANIPEVDVFVYVSCPETSIVERQTDPALYRKLITPWELEVALLGDQEWSLNFETDFRQLLLGGSRHVEMSEKYKTEETANVSLLTNKTQMLGLRNDTDMDARLSNASGTMVLADGSNMSLIHVGGGGEALKGKSWQGLDPSLPAPVNLGTVVEGFKGIAAGYDRET</sequence>
<comment type="cofactor">
    <cofactor evidence="1">
        <name>[4Fe-4S] cluster</name>
        <dbReference type="ChEBI" id="CHEBI:49883"/>
    </cofactor>
</comment>
<dbReference type="SFLD" id="SFLDS00032">
    <property type="entry name" value="Radical_SAM_3-amino-3-carboxyp"/>
    <property type="match status" value="1"/>
</dbReference>
<evidence type="ECO:0000256" key="2">
    <source>
        <dbReference type="ARBA" id="ARBA00005156"/>
    </source>
</evidence>
<dbReference type="Gene3D" id="3.40.50.11860">
    <property type="entry name" value="Diphthamide synthesis DPH1/DPH2 domain 3"/>
    <property type="match status" value="1"/>
</dbReference>
<comment type="similarity">
    <text evidence="3">Belongs to the DPH1/DPH2 family. DPH2 subfamily.</text>
</comment>
<dbReference type="AlphaFoldDB" id="A0AAV2R9P6"/>
<dbReference type="Gene3D" id="3.40.50.11840">
    <property type="entry name" value="Diphthamide synthesis DPH1/DPH2 domain 1"/>
    <property type="match status" value="1"/>
</dbReference>
<dbReference type="PANTHER" id="PTHR10762:SF2">
    <property type="entry name" value="2-(3-AMINO-3-CARBOXYPROPYL)HISTIDINE SYNTHASE SUBUNIT 2"/>
    <property type="match status" value="1"/>
</dbReference>
<evidence type="ECO:0000256" key="7">
    <source>
        <dbReference type="ARBA" id="ARBA00023014"/>
    </source>
</evidence>
<proteinExistence type="inferred from homology"/>
<evidence type="ECO:0000256" key="3">
    <source>
        <dbReference type="ARBA" id="ARBA00006179"/>
    </source>
</evidence>
<keyword evidence="7" id="KW-0411">Iron-sulfur</keyword>
<dbReference type="FunFam" id="3.40.50.11860:FF:000001">
    <property type="entry name" value="2-(3-amino-3-carboxypropyl)histidine synthase subunit 2"/>
    <property type="match status" value="1"/>
</dbReference>
<dbReference type="GO" id="GO:0046872">
    <property type="term" value="F:metal ion binding"/>
    <property type="evidence" value="ECO:0007669"/>
    <property type="project" value="UniProtKB-KW"/>
</dbReference>